<protein>
    <recommendedName>
        <fullName evidence="5">MYND-type domain-containing protein</fullName>
    </recommendedName>
</protein>
<dbReference type="EMBL" id="KV417622">
    <property type="protein sequence ID" value="KZP14101.1"/>
    <property type="molecule type" value="Genomic_DNA"/>
</dbReference>
<feature type="domain" description="MYND-type" evidence="5">
    <location>
        <begin position="37"/>
        <end position="80"/>
    </location>
</feature>
<name>A0A166CXK7_9AGAM</name>
<evidence type="ECO:0000256" key="2">
    <source>
        <dbReference type="ARBA" id="ARBA00022771"/>
    </source>
</evidence>
<dbReference type="PROSITE" id="PS50865">
    <property type="entry name" value="ZF_MYND_2"/>
    <property type="match status" value="1"/>
</dbReference>
<proteinExistence type="predicted"/>
<evidence type="ECO:0000256" key="1">
    <source>
        <dbReference type="ARBA" id="ARBA00022723"/>
    </source>
</evidence>
<evidence type="ECO:0000256" key="3">
    <source>
        <dbReference type="ARBA" id="ARBA00022833"/>
    </source>
</evidence>
<evidence type="ECO:0000259" key="5">
    <source>
        <dbReference type="PROSITE" id="PS50865"/>
    </source>
</evidence>
<evidence type="ECO:0000313" key="6">
    <source>
        <dbReference type="EMBL" id="KZP14101.1"/>
    </source>
</evidence>
<keyword evidence="3" id="KW-0862">Zinc</keyword>
<dbReference type="AlphaFoldDB" id="A0A166CXK7"/>
<accession>A0A166CXK7</accession>
<dbReference type="OrthoDB" id="432970at2759"/>
<organism evidence="6 7">
    <name type="scientific">Athelia psychrophila</name>
    <dbReference type="NCBI Taxonomy" id="1759441"/>
    <lineage>
        <taxon>Eukaryota</taxon>
        <taxon>Fungi</taxon>
        <taxon>Dikarya</taxon>
        <taxon>Basidiomycota</taxon>
        <taxon>Agaricomycotina</taxon>
        <taxon>Agaricomycetes</taxon>
        <taxon>Agaricomycetidae</taxon>
        <taxon>Atheliales</taxon>
        <taxon>Atheliaceae</taxon>
        <taxon>Athelia</taxon>
    </lineage>
</organism>
<keyword evidence="7" id="KW-1185">Reference proteome</keyword>
<keyword evidence="1" id="KW-0479">Metal-binding</keyword>
<dbReference type="Gene3D" id="6.10.140.2220">
    <property type="match status" value="1"/>
</dbReference>
<evidence type="ECO:0000313" key="7">
    <source>
        <dbReference type="Proteomes" id="UP000076532"/>
    </source>
</evidence>
<dbReference type="SUPFAM" id="SSF144232">
    <property type="entry name" value="HIT/MYND zinc finger-like"/>
    <property type="match status" value="1"/>
</dbReference>
<keyword evidence="2 4" id="KW-0863">Zinc-finger</keyword>
<dbReference type="GO" id="GO:0008270">
    <property type="term" value="F:zinc ion binding"/>
    <property type="evidence" value="ECO:0007669"/>
    <property type="project" value="UniProtKB-KW"/>
</dbReference>
<reference evidence="6 7" key="1">
    <citation type="journal article" date="2016" name="Mol. Biol. Evol.">
        <title>Comparative Genomics of Early-Diverging Mushroom-Forming Fungi Provides Insights into the Origins of Lignocellulose Decay Capabilities.</title>
        <authorList>
            <person name="Nagy L.G."/>
            <person name="Riley R."/>
            <person name="Tritt A."/>
            <person name="Adam C."/>
            <person name="Daum C."/>
            <person name="Floudas D."/>
            <person name="Sun H."/>
            <person name="Yadav J.S."/>
            <person name="Pangilinan J."/>
            <person name="Larsson K.H."/>
            <person name="Matsuura K."/>
            <person name="Barry K."/>
            <person name="Labutti K."/>
            <person name="Kuo R."/>
            <person name="Ohm R.A."/>
            <person name="Bhattacharya S.S."/>
            <person name="Shirouzu T."/>
            <person name="Yoshinaga Y."/>
            <person name="Martin F.M."/>
            <person name="Grigoriev I.V."/>
            <person name="Hibbett D.S."/>
        </authorList>
    </citation>
    <scope>NUCLEOTIDE SEQUENCE [LARGE SCALE GENOMIC DNA]</scope>
    <source>
        <strain evidence="6 7">CBS 109695</strain>
    </source>
</reference>
<dbReference type="InterPro" id="IPR002893">
    <property type="entry name" value="Znf_MYND"/>
</dbReference>
<evidence type="ECO:0000256" key="4">
    <source>
        <dbReference type="PROSITE-ProRule" id="PRU00134"/>
    </source>
</evidence>
<dbReference type="Proteomes" id="UP000076532">
    <property type="component" value="Unassembled WGS sequence"/>
</dbReference>
<dbReference type="Pfam" id="PF01753">
    <property type="entry name" value="zf-MYND"/>
    <property type="match status" value="1"/>
</dbReference>
<gene>
    <name evidence="6" type="ORF">FIBSPDRAFT_117293</name>
</gene>
<sequence length="142" mass="15807">MFLIDVVPPLLGEDNAMFSPYSYIYPKEITSCLREACVNASTTTTAELLSCSGCRTARYCSPECQLLAWNWRPAPHKRICKDLATLAKIRQEVGGDKLQFERVAKKQFSPKRAREIILSSGMHEQRAIDTIFAAGPNGNGKP</sequence>